<evidence type="ECO:0000256" key="1">
    <source>
        <dbReference type="ARBA" id="ARBA00004370"/>
    </source>
</evidence>
<comment type="caution">
    <text evidence="5">The sequence shown here is derived from an EMBL/GenBank/DDBJ whole genome shotgun (WGS) entry which is preliminary data.</text>
</comment>
<proteinExistence type="predicted"/>
<protein>
    <submittedName>
        <fullName evidence="5">Aerotaxis sensor receptor protein</fullName>
    </submittedName>
</protein>
<feature type="domain" description="Methyl-accepting transducer" evidence="4">
    <location>
        <begin position="4"/>
        <end position="238"/>
    </location>
</feature>
<dbReference type="Gene3D" id="1.10.287.950">
    <property type="entry name" value="Methyl-accepting chemotaxis protein"/>
    <property type="match status" value="1"/>
</dbReference>
<evidence type="ECO:0000313" key="6">
    <source>
        <dbReference type="Proteomes" id="UP000029227"/>
    </source>
</evidence>
<evidence type="ECO:0000259" key="4">
    <source>
        <dbReference type="PROSITE" id="PS50111"/>
    </source>
</evidence>
<dbReference type="Pfam" id="PF00015">
    <property type="entry name" value="MCPsignal"/>
    <property type="match status" value="1"/>
</dbReference>
<comment type="subcellular location">
    <subcellularLocation>
        <location evidence="1">Membrane</location>
    </subcellularLocation>
</comment>
<keyword evidence="2 3" id="KW-0807">Transducer</keyword>
<dbReference type="STRING" id="754436.JCM19237_5396"/>
<dbReference type="EMBL" id="BBMN01000001">
    <property type="protein sequence ID" value="GAL02503.1"/>
    <property type="molecule type" value="Genomic_DNA"/>
</dbReference>
<dbReference type="AlphaFoldDB" id="A0A090QJV1"/>
<name>A0A090QJV1_9GAMM</name>
<dbReference type="SUPFAM" id="SSF58104">
    <property type="entry name" value="Methyl-accepting chemotaxis protein (MCP) signaling domain"/>
    <property type="match status" value="1"/>
</dbReference>
<reference evidence="5 6" key="1">
    <citation type="journal article" date="2014" name="Genome Announc.">
        <title>Draft Genome Sequences of Two Vibrionaceae Species, Vibrio ponticus C121 and Photobacterium aphoticum C119, Isolated as Coral Reef Microbiota.</title>
        <authorList>
            <person name="Al-saari N."/>
            <person name="Meirelles P.M."/>
            <person name="Mino S."/>
            <person name="Suda W."/>
            <person name="Oshima K."/>
            <person name="Hattori M."/>
            <person name="Ohkuma M."/>
            <person name="Thompson F.L."/>
            <person name="Gomez-Gil B."/>
            <person name="Sawabe T."/>
            <person name="Sawabe T."/>
        </authorList>
    </citation>
    <scope>NUCLEOTIDE SEQUENCE [LARGE SCALE GENOMIC DNA]</scope>
    <source>
        <strain evidence="5 6">JCM 19237</strain>
    </source>
</reference>
<dbReference type="InterPro" id="IPR004089">
    <property type="entry name" value="MCPsignal_dom"/>
</dbReference>
<dbReference type="GO" id="GO:0007165">
    <property type="term" value="P:signal transduction"/>
    <property type="evidence" value="ECO:0007669"/>
    <property type="project" value="UniProtKB-KW"/>
</dbReference>
<evidence type="ECO:0000256" key="2">
    <source>
        <dbReference type="ARBA" id="ARBA00023224"/>
    </source>
</evidence>
<dbReference type="PANTHER" id="PTHR32089">
    <property type="entry name" value="METHYL-ACCEPTING CHEMOTAXIS PROTEIN MCPB"/>
    <property type="match status" value="1"/>
</dbReference>
<sequence length="238" mass="25890">MTDSATPLSHLADGLNQAAHRVNQAITEQNENIQHVTTAMDTVASAARDVSHHVVESQDRLLQTKTQCHHTHQQLGTTVSRLTQLATQAEQATEATLQLGQEAGKVNDVMVEIRGIADQTNLLALNAAIEAARAGENGRGFAVVADEVRALSTRTQKATEHIERSVSHMQATISQWQQVIEANRDDTQTCVQLAGEGAQAIADIAQHIDAINSLTEQMAESACNRNISLSRRVSMYRR</sequence>
<dbReference type="GO" id="GO:0016020">
    <property type="term" value="C:membrane"/>
    <property type="evidence" value="ECO:0007669"/>
    <property type="project" value="UniProtKB-SubCell"/>
</dbReference>
<accession>A0A090QJV1</accession>
<evidence type="ECO:0000313" key="5">
    <source>
        <dbReference type="EMBL" id="GAL02503.1"/>
    </source>
</evidence>
<dbReference type="Proteomes" id="UP000029227">
    <property type="component" value="Unassembled WGS sequence"/>
</dbReference>
<dbReference type="SMART" id="SM00283">
    <property type="entry name" value="MA"/>
    <property type="match status" value="1"/>
</dbReference>
<keyword evidence="5" id="KW-0675">Receptor</keyword>
<evidence type="ECO:0000256" key="3">
    <source>
        <dbReference type="PROSITE-ProRule" id="PRU00284"/>
    </source>
</evidence>
<dbReference type="GO" id="GO:0006935">
    <property type="term" value="P:chemotaxis"/>
    <property type="evidence" value="ECO:0007669"/>
    <property type="project" value="UniProtKB-ARBA"/>
</dbReference>
<dbReference type="eggNOG" id="COG0840">
    <property type="taxonomic scope" value="Bacteria"/>
</dbReference>
<gene>
    <name evidence="5" type="ORF">JCM19237_5396</name>
</gene>
<organism evidence="5 6">
    <name type="scientific">Photobacterium aphoticum</name>
    <dbReference type="NCBI Taxonomy" id="754436"/>
    <lineage>
        <taxon>Bacteria</taxon>
        <taxon>Pseudomonadati</taxon>
        <taxon>Pseudomonadota</taxon>
        <taxon>Gammaproteobacteria</taxon>
        <taxon>Vibrionales</taxon>
        <taxon>Vibrionaceae</taxon>
        <taxon>Photobacterium</taxon>
    </lineage>
</organism>
<dbReference type="PROSITE" id="PS50111">
    <property type="entry name" value="CHEMOTAXIS_TRANSDUC_2"/>
    <property type="match status" value="1"/>
</dbReference>
<dbReference type="PANTHER" id="PTHR32089:SF52">
    <property type="entry name" value="CHEMOTAXIS SIGNAL TRANSDUCTION SYSTEM METHYL ACCEPTING SENSORY TRANSDUCER WITH PAS SENSORY DOMAIN"/>
    <property type="match status" value="1"/>
</dbReference>